<evidence type="ECO:0000256" key="1">
    <source>
        <dbReference type="ARBA" id="ARBA00001911"/>
    </source>
</evidence>
<evidence type="ECO:0000256" key="2">
    <source>
        <dbReference type="ARBA" id="ARBA00022793"/>
    </source>
</evidence>
<keyword evidence="2" id="KW-0210">Decarboxylase</keyword>
<accession>A0AAV5MZA0</accession>
<dbReference type="EMBL" id="BRLH01000002">
    <property type="protein sequence ID" value="GKX55000.1"/>
    <property type="molecule type" value="Genomic_DNA"/>
</dbReference>
<dbReference type="InterPro" id="IPR001509">
    <property type="entry name" value="Epimerase_deHydtase"/>
</dbReference>
<comment type="caution">
    <text evidence="6">The sequence shown here is derived from an EMBL/GenBank/DDBJ whole genome shotgun (WGS) entry which is preliminary data.</text>
</comment>
<dbReference type="AlphaFoldDB" id="A0AAV5MZA0"/>
<dbReference type="InterPro" id="IPR036291">
    <property type="entry name" value="NAD(P)-bd_dom_sf"/>
</dbReference>
<evidence type="ECO:0000256" key="4">
    <source>
        <dbReference type="ARBA" id="ARBA00023239"/>
    </source>
</evidence>
<dbReference type="PANTHER" id="PTHR43078">
    <property type="entry name" value="UDP-GLUCURONIC ACID DECARBOXYLASE-RELATED"/>
    <property type="match status" value="1"/>
</dbReference>
<feature type="domain" description="NAD-dependent epimerase/dehydratase" evidence="5">
    <location>
        <begin position="27"/>
        <end position="273"/>
    </location>
</feature>
<organism evidence="6 7">
    <name type="scientific">Leminorella grimontii</name>
    <dbReference type="NCBI Taxonomy" id="82981"/>
    <lineage>
        <taxon>Bacteria</taxon>
        <taxon>Pseudomonadati</taxon>
        <taxon>Pseudomonadota</taxon>
        <taxon>Gammaproteobacteria</taxon>
        <taxon>Enterobacterales</taxon>
        <taxon>Budviciaceae</taxon>
        <taxon>Leminorella</taxon>
    </lineage>
</organism>
<dbReference type="GO" id="GO:0048040">
    <property type="term" value="F:UDP-glucuronate decarboxylase activity"/>
    <property type="evidence" value="ECO:0007669"/>
    <property type="project" value="TreeGrafter"/>
</dbReference>
<keyword evidence="3" id="KW-0520">NAD</keyword>
<proteinExistence type="predicted"/>
<keyword evidence="4" id="KW-0456">Lyase</keyword>
<dbReference type="GO" id="GO:0070403">
    <property type="term" value="F:NAD+ binding"/>
    <property type="evidence" value="ECO:0007669"/>
    <property type="project" value="InterPro"/>
</dbReference>
<evidence type="ECO:0000313" key="6">
    <source>
        <dbReference type="EMBL" id="GKX55000.1"/>
    </source>
</evidence>
<comment type="cofactor">
    <cofactor evidence="1">
        <name>NAD(+)</name>
        <dbReference type="ChEBI" id="CHEBI:57540"/>
    </cofactor>
</comment>
<keyword evidence="7" id="KW-1185">Reference proteome</keyword>
<dbReference type="PANTHER" id="PTHR43078:SF7">
    <property type="entry name" value="UDP-GLUCURONATE DECARBOXYLASE"/>
    <property type="match status" value="1"/>
</dbReference>
<dbReference type="RefSeq" id="WP_027273951.1">
    <property type="nucleotide sequence ID" value="NZ_BRLH01000002.1"/>
</dbReference>
<dbReference type="GO" id="GO:0005737">
    <property type="term" value="C:cytoplasm"/>
    <property type="evidence" value="ECO:0007669"/>
    <property type="project" value="TreeGrafter"/>
</dbReference>
<dbReference type="Gene3D" id="3.40.50.720">
    <property type="entry name" value="NAD(P)-binding Rossmann-like Domain"/>
    <property type="match status" value="1"/>
</dbReference>
<evidence type="ECO:0000256" key="3">
    <source>
        <dbReference type="ARBA" id="ARBA00023027"/>
    </source>
</evidence>
<dbReference type="Pfam" id="PF01370">
    <property type="entry name" value="Epimerase"/>
    <property type="match status" value="1"/>
</dbReference>
<dbReference type="GO" id="GO:0042732">
    <property type="term" value="P:D-xylose metabolic process"/>
    <property type="evidence" value="ECO:0007669"/>
    <property type="project" value="InterPro"/>
</dbReference>
<evidence type="ECO:0000313" key="7">
    <source>
        <dbReference type="Proteomes" id="UP001058124"/>
    </source>
</evidence>
<protein>
    <submittedName>
        <fullName evidence="6">dTDP-glucose 4,6-dehydratase</fullName>
    </submittedName>
</protein>
<reference evidence="6" key="1">
    <citation type="submission" date="2022-06" db="EMBL/GenBank/DDBJ databases">
        <title>Draft genome sequences of Leminorella grimontii str. JCM5902.</title>
        <authorList>
            <person name="Wakabayashi Y."/>
            <person name="Kojima K."/>
        </authorList>
    </citation>
    <scope>NUCLEOTIDE SEQUENCE</scope>
    <source>
        <strain evidence="6">JCM 5902</strain>
    </source>
</reference>
<dbReference type="SUPFAM" id="SSF51735">
    <property type="entry name" value="NAD(P)-binding Rossmann-fold domains"/>
    <property type="match status" value="1"/>
</dbReference>
<evidence type="ECO:0000259" key="5">
    <source>
        <dbReference type="Pfam" id="PF01370"/>
    </source>
</evidence>
<sequence length="348" mass="39336">MRSIIDDDLKYIENSISSWEKLRGKRILITGANGFIPAYMVETIIYLNESLKLNAKVFALVRNKEKALSRFSHLIGKIGLEFIVQDVCDPIKLIEPINFIIHAASQASPKYYGVDPIGTLTANTIGSYNILTFAEKQKELRSLLYFSSAEVYGDTSTSEEYIKENDFGSLDCMTLRACYAESKRMGETMCNSWWHQKNIPTKIIRIFHTYGPGMDLDDGRVFADFVKDIVNDKSIEIKSDGKAIRSFCYLADTVIAAFKVLLDAPNGEVYNVGNEDNQVDMNELAHILSGIVNKDSSMIKRDINEENGYLSNKVSKIIPNTEKLRSLGWGPEFSIEDGFSRTITYYKK</sequence>
<gene>
    <name evidence="6" type="ORF">SOASR030_11120</name>
</gene>
<dbReference type="Proteomes" id="UP001058124">
    <property type="component" value="Unassembled WGS sequence"/>
</dbReference>
<dbReference type="InterPro" id="IPR044516">
    <property type="entry name" value="UXS-like"/>
</dbReference>
<name>A0AAV5MZA0_9GAMM</name>